<dbReference type="InterPro" id="IPR007387">
    <property type="entry name" value="TRAP_DctQ"/>
</dbReference>
<keyword evidence="7 9" id="KW-0472">Membrane</keyword>
<keyword evidence="6 9" id="KW-1133">Transmembrane helix</keyword>
<evidence type="ECO:0000313" key="11">
    <source>
        <dbReference type="EMBL" id="MFC0267170.1"/>
    </source>
</evidence>
<comment type="function">
    <text evidence="9">Part of the tripartite ATP-independent periplasmic (TRAP) transport system.</text>
</comment>
<evidence type="ECO:0000313" key="12">
    <source>
        <dbReference type="Proteomes" id="UP001589814"/>
    </source>
</evidence>
<feature type="transmembrane region" description="Helical" evidence="9">
    <location>
        <begin position="54"/>
        <end position="78"/>
    </location>
</feature>
<keyword evidence="3" id="KW-1003">Cell membrane</keyword>
<comment type="similarity">
    <text evidence="8 9">Belongs to the TRAP transporter small permease family.</text>
</comment>
<dbReference type="InterPro" id="IPR055348">
    <property type="entry name" value="DctQ"/>
</dbReference>
<accession>A0ABV6G0J0</accession>
<evidence type="ECO:0000259" key="10">
    <source>
        <dbReference type="Pfam" id="PF04290"/>
    </source>
</evidence>
<dbReference type="EMBL" id="JBHLVX010000013">
    <property type="protein sequence ID" value="MFC0267170.1"/>
    <property type="molecule type" value="Genomic_DNA"/>
</dbReference>
<evidence type="ECO:0000256" key="7">
    <source>
        <dbReference type="ARBA" id="ARBA00023136"/>
    </source>
</evidence>
<evidence type="ECO:0000256" key="4">
    <source>
        <dbReference type="ARBA" id="ARBA00022519"/>
    </source>
</evidence>
<reference evidence="11 12" key="1">
    <citation type="submission" date="2024-09" db="EMBL/GenBank/DDBJ databases">
        <authorList>
            <person name="Sun Q."/>
            <person name="Mori K."/>
        </authorList>
    </citation>
    <scope>NUCLEOTIDE SEQUENCE [LARGE SCALE GENOMIC DNA]</scope>
    <source>
        <strain evidence="11 12">CCM 7415</strain>
    </source>
</reference>
<evidence type="ECO:0000256" key="9">
    <source>
        <dbReference type="RuleBase" id="RU369079"/>
    </source>
</evidence>
<feature type="transmembrane region" description="Helical" evidence="9">
    <location>
        <begin position="90"/>
        <end position="110"/>
    </location>
</feature>
<keyword evidence="2 9" id="KW-0813">Transport</keyword>
<name>A0ABV6G0J0_9GAMM</name>
<evidence type="ECO:0000256" key="2">
    <source>
        <dbReference type="ARBA" id="ARBA00022448"/>
    </source>
</evidence>
<dbReference type="Proteomes" id="UP001589814">
    <property type="component" value="Unassembled WGS sequence"/>
</dbReference>
<evidence type="ECO:0000256" key="5">
    <source>
        <dbReference type="ARBA" id="ARBA00022692"/>
    </source>
</evidence>
<dbReference type="RefSeq" id="WP_019950016.1">
    <property type="nucleotide sequence ID" value="NZ_JBHLVX010000013.1"/>
</dbReference>
<evidence type="ECO:0000256" key="3">
    <source>
        <dbReference type="ARBA" id="ARBA00022475"/>
    </source>
</evidence>
<dbReference type="PANTHER" id="PTHR35011">
    <property type="entry name" value="2,3-DIKETO-L-GULONATE TRAP TRANSPORTER SMALL PERMEASE PROTEIN YIAM"/>
    <property type="match status" value="1"/>
</dbReference>
<dbReference type="Pfam" id="PF04290">
    <property type="entry name" value="DctQ"/>
    <property type="match status" value="1"/>
</dbReference>
<feature type="transmembrane region" description="Helical" evidence="9">
    <location>
        <begin position="12"/>
        <end position="34"/>
    </location>
</feature>
<organism evidence="11 12">
    <name type="scientific">Kushneria aurantia</name>
    <dbReference type="NCBI Taxonomy" id="504092"/>
    <lineage>
        <taxon>Bacteria</taxon>
        <taxon>Pseudomonadati</taxon>
        <taxon>Pseudomonadota</taxon>
        <taxon>Gammaproteobacteria</taxon>
        <taxon>Oceanospirillales</taxon>
        <taxon>Halomonadaceae</taxon>
        <taxon>Kushneria</taxon>
    </lineage>
</organism>
<gene>
    <name evidence="11" type="ORF">ACFFHW_03985</name>
</gene>
<comment type="subunit">
    <text evidence="9">The complex comprises the extracytoplasmic solute receptor protein and the two transmembrane proteins.</text>
</comment>
<comment type="subcellular location">
    <subcellularLocation>
        <location evidence="1 9">Cell inner membrane</location>
        <topology evidence="1 9">Multi-pass membrane protein</topology>
    </subcellularLocation>
</comment>
<keyword evidence="4 9" id="KW-0997">Cell inner membrane</keyword>
<evidence type="ECO:0000256" key="8">
    <source>
        <dbReference type="ARBA" id="ARBA00038436"/>
    </source>
</evidence>
<feature type="transmembrane region" description="Helical" evidence="9">
    <location>
        <begin position="130"/>
        <end position="148"/>
    </location>
</feature>
<dbReference type="PANTHER" id="PTHR35011:SF2">
    <property type="entry name" value="2,3-DIKETO-L-GULONATE TRAP TRANSPORTER SMALL PERMEASE PROTEIN YIAM"/>
    <property type="match status" value="1"/>
</dbReference>
<comment type="caution">
    <text evidence="11">The sequence shown here is derived from an EMBL/GenBank/DDBJ whole genome shotgun (WGS) entry which is preliminary data.</text>
</comment>
<evidence type="ECO:0000256" key="6">
    <source>
        <dbReference type="ARBA" id="ARBA00022989"/>
    </source>
</evidence>
<feature type="domain" description="Tripartite ATP-independent periplasmic transporters DctQ component" evidence="10">
    <location>
        <begin position="27"/>
        <end position="142"/>
    </location>
</feature>
<keyword evidence="12" id="KW-1185">Reference proteome</keyword>
<protein>
    <recommendedName>
        <fullName evidence="9">TRAP transporter small permease protein</fullName>
    </recommendedName>
</protein>
<proteinExistence type="inferred from homology"/>
<sequence>MSFLERVGEAAVRLAHNLAAALLAIATALVFFQVVTRFVLGDAAVWSEVTARGIIIWSTFLVAGAGFRQGAMIPIDFLREKLPAQGQIMVLRLVTLLILIFLLVLVWQGWAMTERVASQRIAMLGFSMSYFYAALPAGALTAIPGVLLRQLQAEREDARGNSE</sequence>
<evidence type="ECO:0000256" key="1">
    <source>
        <dbReference type="ARBA" id="ARBA00004429"/>
    </source>
</evidence>
<keyword evidence="5 9" id="KW-0812">Transmembrane</keyword>